<dbReference type="GO" id="GO:0000045">
    <property type="term" value="P:autophagosome assembly"/>
    <property type="evidence" value="ECO:0007669"/>
    <property type="project" value="TreeGrafter"/>
</dbReference>
<comment type="similarity">
    <text evidence="3">Belongs to the ATG2 family.</text>
</comment>
<feature type="compositionally biased region" description="Low complexity" evidence="13">
    <location>
        <begin position="575"/>
        <end position="584"/>
    </location>
</feature>
<sequence length="2219" mass="242580">MAFSFSGLSSAFGKKLLLFGLRHIDVLDKDPAEFVNVDIGKHTTLEVRDVGLHVKKLVALLHLKLPPEIHLLTARASLFRITFVLELGVPRIIIEVDGIRIHARWVEKTDTLSRSRGTERTSPRARSPSPHRPSSPPTADLGDSFYGHDDDYIPTVGDLADSFLKEEPEVEIKELEHELESQSACLQESVLSNEYDDEESVAGMGAPIALPYYLRSILNTALDRLQIVVKDIDLDVQDHIPSSSPIGEAESPPFSVNLHVDRVAIDSVTAEETRVDVSTPTHLLDTSKLGKRRLRIENICGRLISDERNFVSVPPTSAPSSPSSPVGTRSELTASLKTQSEPAASELRHNPEASDRFEDADSPLSASVEAQATAPVAASDHEAVPVNESSHVPASALESPQSPDHLLSLSVHTTDDDRFADADSADGLDRSIASHPGSYPGRPGLGSSSRMYGNDEELLNFLHNNVLGPQLGSSQSEDAPESYALNDLWDLDGVGSSHEEAQSFYQSQSSSSNLPTASMLGQSMKPTDESVLFRETASPSQSTISEQPNPKANLPDNRQSITDRSADSAINHDLSSSPTSQGSSQEDLTESRTFSHEDASSLYMSAMSETPAQHGHVPGGWSSSSSASSHDTSSDTSAEVPEEMIAGSILHAQPDAEDGCDTPRPSSPQSLPCSPEQTRRELAATPDVPEENEGAPQKLLAKVFLTIDEITIWFPLGLQGDETAIEASAFDLRPEGLVEDSMFETMPGTFSHHAIRDLRKKPVVEHTGRQRPQSRTHRVEKKAVSANISVEIGSVICHIDFATGNIMFQMVTKAMAALAGDATDQPKQKTSKPGVTKTHTRSRFSIELSVKTVCFAWKERLMIEPFTQTSNFRPALEPHPLDAIVKISMTSIYGASQRTATEAQAKLQIAKFALSSLDYDIITFQSSRSKARRSISNTPDQLKHDIEIVHEQKQDRRVTLITRPVKAMFDLEKVDEALGSFGGFSGVLELSASISSNGRGNSPVVSPAPGCTRGVRFGDTPPPPPAIAPSTMPKIQVQFGDVEFVLKGQSCAIQLQTTSVKLAVRGGNVRLKAADAQLTGPYTLATPNGAPLIVKFQETTVNFLSSPEEFDLDKLIYMITPSKDSYENDDDILVETLIRQRKKGSILRIDVKLIDALVTETDELRAFEALAAEMAKVSRIAKYLPDDDRPGILTLANVQHIVARGTINERLGDVSIELDDASVAHVGLPALFAAQIGSMSAWREDEILVHEVVKLSESDRLPMVMMRIIGDEMEPVIKAKLFNLCTEYHVSTVLAALGLSEDGTIDDIALGLASSVATVTGATPPATLTWQTSSASSPVTTKTKPLHVDVLFRNCALGLNPRKIPAKGLFVLTDAHFSGKQMSKTDYAIELHLRKASIQAIDDVARLTEESNPTPSSKVVVNNPQLRELLAQGYVTLSSIAAAKVIVTIAGDGASQPQQVDVEFQNELFVIESCADSTQTLIAILNGLQPPMPPSTAERYRPTVPLQEMMESFTMDALTTDLDAIAVGDDDDDFTMDENDGEFSMENADLILDDVPTNREFVGSFYNLDSLPTEEDMRDSMLEQEDLGALAIPSIARKLGEPAMLESFEERFEVASGQEELKFDDDYFKDSDSDHKGKARKWDSSNNKYHHVNAFKAPDAPLKVQIHDMNIIWNLYDGYDWPKTRGELAQAIDDIEARAEERRRKAQEDDDEDLEFIEEGQLFNSVWIGVPVKEAKGALAKQVIQDINRGRDGSDQASETGSYATSIATRTTSATARPRSSISTKRLQKLGRGKHKRISFELKNVAVDFVIFEPGSGETVNSVDVRIQDLVVYDRVPGSTWNKFALCDVEPEKREMNRPMVNIALLTVKPAPDLAATELVIEVSILPLRLHVDQFALEFIQRFFAFRDESTASSPAPSEQPFIQRLAINTLNLRLDYKPRKVDYRRLRSGSTTELMNFMTLEDTPILLRHAILYGIKSFDELHDTLNNVWMPDVRDNQLARVLSGVALARPVVNVGSAVADLFIVPMREYRKDGRVVRAMRKGVGTFARNTTSEAARLGAKVAIGAQTILETTERFLNPEPAYPAPGRPSSSRTPSGGYDWEDLAASETEEPRAVSNYADQPITVRAGLRSAARHFQKDWAQARDAVIAIPGEIMEEGTGAGMAKVLARRAPTVVLRPLAGTTKAVSRALLGVGNALDQDSRRKIDDVSFIGSMLGSKG</sequence>
<evidence type="ECO:0000256" key="13">
    <source>
        <dbReference type="SAM" id="MobiDB-lite"/>
    </source>
</evidence>
<feature type="compositionally biased region" description="Polar residues" evidence="13">
    <location>
        <begin position="537"/>
        <end position="563"/>
    </location>
</feature>
<dbReference type="OrthoDB" id="18982at2759"/>
<evidence type="ECO:0000256" key="11">
    <source>
        <dbReference type="ARBA" id="ARBA00024615"/>
    </source>
</evidence>
<dbReference type="GO" id="GO:0034045">
    <property type="term" value="C:phagophore assembly site membrane"/>
    <property type="evidence" value="ECO:0007669"/>
    <property type="project" value="UniProtKB-SubCell"/>
</dbReference>
<feature type="compositionally biased region" description="Polar residues" evidence="13">
    <location>
        <begin position="513"/>
        <end position="525"/>
    </location>
</feature>
<dbReference type="PANTHER" id="PTHR13190">
    <property type="entry name" value="AUTOPHAGY-RELATED 2, ISOFORM A"/>
    <property type="match status" value="1"/>
</dbReference>
<gene>
    <name evidence="14" type="ORF">PMIN01_11062</name>
</gene>
<protein>
    <recommendedName>
        <fullName evidence="4">Autophagy-related protein 2</fullName>
    </recommendedName>
</protein>
<dbReference type="GO" id="GO:0005789">
    <property type="term" value="C:endoplasmic reticulum membrane"/>
    <property type="evidence" value="ECO:0007669"/>
    <property type="project" value="UniProtKB-SubCell"/>
</dbReference>
<evidence type="ECO:0000256" key="10">
    <source>
        <dbReference type="ARBA" id="ARBA00024479"/>
    </source>
</evidence>
<feature type="compositionally biased region" description="Basic and acidic residues" evidence="13">
    <location>
        <begin position="346"/>
        <end position="359"/>
    </location>
</feature>
<feature type="compositionally biased region" description="Low complexity" evidence="13">
    <location>
        <begin position="502"/>
        <end position="512"/>
    </location>
</feature>
<dbReference type="Proteomes" id="UP000756921">
    <property type="component" value="Unassembled WGS sequence"/>
</dbReference>
<dbReference type="Pfam" id="PF13329">
    <property type="entry name" value="ATG2_CAD"/>
    <property type="match status" value="1"/>
</dbReference>
<dbReference type="PANTHER" id="PTHR13190:SF1">
    <property type="entry name" value="AUTOPHAGY-RELATED 2, ISOFORM A"/>
    <property type="match status" value="1"/>
</dbReference>
<evidence type="ECO:0000256" key="12">
    <source>
        <dbReference type="ARBA" id="ARBA00024631"/>
    </source>
</evidence>
<evidence type="ECO:0000256" key="4">
    <source>
        <dbReference type="ARBA" id="ARBA00018070"/>
    </source>
</evidence>
<accession>A0A9P6G9C3</accession>
<comment type="catalytic activity">
    <reaction evidence="11">
        <text>a 1,2-diacyl-sn-glycero-3-phosphoethanolamine(in) = a 1,2-diacyl-sn-glycero-3-phosphoethanolamine(out)</text>
        <dbReference type="Rhea" id="RHEA:38895"/>
        <dbReference type="ChEBI" id="CHEBI:64612"/>
    </reaction>
</comment>
<keyword evidence="5" id="KW-0813">Transport</keyword>
<dbReference type="GO" id="GO:0043495">
    <property type="term" value="F:protein-membrane adaptor activity"/>
    <property type="evidence" value="ECO:0007669"/>
    <property type="project" value="TreeGrafter"/>
</dbReference>
<evidence type="ECO:0000256" key="1">
    <source>
        <dbReference type="ARBA" id="ARBA00004406"/>
    </source>
</evidence>
<dbReference type="EMBL" id="WJXW01000013">
    <property type="protein sequence ID" value="KAF9731103.1"/>
    <property type="molecule type" value="Genomic_DNA"/>
</dbReference>
<dbReference type="GO" id="GO:0061723">
    <property type="term" value="P:glycophagy"/>
    <property type="evidence" value="ECO:0007669"/>
    <property type="project" value="TreeGrafter"/>
</dbReference>
<comment type="catalytic activity">
    <reaction evidence="12">
        <text>a 1,2-diacyl-sn-glycero-3-phosphocholine(in) = a 1,2-diacyl-sn-glycero-3-phosphocholine(out)</text>
        <dbReference type="Rhea" id="RHEA:38571"/>
        <dbReference type="ChEBI" id="CHEBI:57643"/>
    </reaction>
</comment>
<dbReference type="GO" id="GO:0006869">
    <property type="term" value="P:lipid transport"/>
    <property type="evidence" value="ECO:0007669"/>
    <property type="project" value="UniProtKB-KW"/>
</dbReference>
<evidence type="ECO:0000256" key="5">
    <source>
        <dbReference type="ARBA" id="ARBA00022448"/>
    </source>
</evidence>
<feature type="compositionally biased region" description="Polar residues" evidence="13">
    <location>
        <begin position="667"/>
        <end position="676"/>
    </location>
</feature>
<organism evidence="14 15">
    <name type="scientific">Paraphaeosphaeria minitans</name>
    <dbReference type="NCBI Taxonomy" id="565426"/>
    <lineage>
        <taxon>Eukaryota</taxon>
        <taxon>Fungi</taxon>
        <taxon>Dikarya</taxon>
        <taxon>Ascomycota</taxon>
        <taxon>Pezizomycotina</taxon>
        <taxon>Dothideomycetes</taxon>
        <taxon>Pleosporomycetidae</taxon>
        <taxon>Pleosporales</taxon>
        <taxon>Massarineae</taxon>
        <taxon>Didymosphaeriaceae</taxon>
        <taxon>Paraphaeosphaeria</taxon>
    </lineage>
</organism>
<evidence type="ECO:0000313" key="14">
    <source>
        <dbReference type="EMBL" id="KAF9731103.1"/>
    </source>
</evidence>
<dbReference type="InterPro" id="IPR026849">
    <property type="entry name" value="ATG2"/>
</dbReference>
<evidence type="ECO:0000256" key="6">
    <source>
        <dbReference type="ARBA" id="ARBA00022824"/>
    </source>
</evidence>
<reference evidence="14" key="1">
    <citation type="journal article" date="2020" name="Mol. Plant Microbe Interact.">
        <title>Genome Sequence of the Biocontrol Agent Coniothyrium minitans strain Conio (IMI 134523).</title>
        <authorList>
            <person name="Patel D."/>
            <person name="Shittu T.A."/>
            <person name="Baroncelli R."/>
            <person name="Muthumeenakshi S."/>
            <person name="Osborne T.H."/>
            <person name="Janganan T.K."/>
            <person name="Sreenivasaprasad S."/>
        </authorList>
    </citation>
    <scope>NUCLEOTIDE SEQUENCE</scope>
    <source>
        <strain evidence="14">Conio</strain>
    </source>
</reference>
<keyword evidence="7" id="KW-0072">Autophagy</keyword>
<comment type="caution">
    <text evidence="14">The sequence shown here is derived from an EMBL/GenBank/DDBJ whole genome shotgun (WGS) entry which is preliminary data.</text>
</comment>
<comment type="subcellular location">
    <subcellularLocation>
        <location evidence="1">Endoplasmic reticulum membrane</location>
        <topology evidence="1">Peripheral membrane protein</topology>
    </subcellularLocation>
    <subcellularLocation>
        <location evidence="2">Preautophagosomal structure membrane</location>
        <topology evidence="2">Peripheral membrane protein</topology>
    </subcellularLocation>
</comment>
<feature type="region of interest" description="Disordered" evidence="13">
    <location>
        <begin position="2075"/>
        <end position="2101"/>
    </location>
</feature>
<evidence type="ECO:0000313" key="15">
    <source>
        <dbReference type="Proteomes" id="UP000756921"/>
    </source>
</evidence>
<evidence type="ECO:0000256" key="2">
    <source>
        <dbReference type="ARBA" id="ARBA00004623"/>
    </source>
</evidence>
<dbReference type="GO" id="GO:0032266">
    <property type="term" value="F:phosphatidylinositol-3-phosphate binding"/>
    <property type="evidence" value="ECO:0007669"/>
    <property type="project" value="TreeGrafter"/>
</dbReference>
<feature type="region of interest" description="Disordered" evidence="13">
    <location>
        <begin position="653"/>
        <end position="694"/>
    </location>
</feature>
<proteinExistence type="inferred from homology"/>
<keyword evidence="8" id="KW-0445">Lipid transport</keyword>
<dbReference type="GO" id="GO:0034727">
    <property type="term" value="P:piecemeal microautophagy of the nucleus"/>
    <property type="evidence" value="ECO:0007669"/>
    <property type="project" value="TreeGrafter"/>
</dbReference>
<keyword evidence="9" id="KW-0472">Membrane</keyword>
<feature type="compositionally biased region" description="Polar residues" evidence="13">
    <location>
        <begin position="330"/>
        <end position="342"/>
    </location>
</feature>
<feature type="region of interest" description="Disordered" evidence="13">
    <location>
        <begin position="310"/>
        <end position="452"/>
    </location>
</feature>
<feature type="compositionally biased region" description="Basic and acidic residues" evidence="13">
    <location>
        <begin position="112"/>
        <end position="122"/>
    </location>
</feature>
<feature type="region of interest" description="Disordered" evidence="13">
    <location>
        <begin position="499"/>
        <end position="597"/>
    </location>
</feature>
<evidence type="ECO:0000256" key="9">
    <source>
        <dbReference type="ARBA" id="ARBA00023136"/>
    </source>
</evidence>
<feature type="compositionally biased region" description="Low complexity" evidence="13">
    <location>
        <begin position="622"/>
        <end position="638"/>
    </location>
</feature>
<feature type="region of interest" description="Disordered" evidence="13">
    <location>
        <begin position="112"/>
        <end position="144"/>
    </location>
</feature>
<keyword evidence="6" id="KW-0256">Endoplasmic reticulum</keyword>
<dbReference type="GO" id="GO:0061908">
    <property type="term" value="C:phagophore"/>
    <property type="evidence" value="ECO:0007669"/>
    <property type="project" value="TreeGrafter"/>
</dbReference>
<evidence type="ECO:0000256" key="8">
    <source>
        <dbReference type="ARBA" id="ARBA00023055"/>
    </source>
</evidence>
<feature type="region of interest" description="Disordered" evidence="13">
    <location>
        <begin position="610"/>
        <end position="639"/>
    </location>
</feature>
<feature type="compositionally biased region" description="Low complexity" evidence="13">
    <location>
        <begin position="311"/>
        <end position="326"/>
    </location>
</feature>
<dbReference type="GO" id="GO:0061709">
    <property type="term" value="P:reticulophagy"/>
    <property type="evidence" value="ECO:0007669"/>
    <property type="project" value="TreeGrafter"/>
</dbReference>
<feature type="compositionally biased region" description="Low complexity" evidence="13">
    <location>
        <begin position="2088"/>
        <end position="2098"/>
    </location>
</feature>
<name>A0A9P6G9C3_9PLEO</name>
<comment type="catalytic activity">
    <reaction evidence="10">
        <text>a 1,2-diacyl-sn-glycero-3-phospho-L-serine(in) = a 1,2-diacyl-sn-glycero-3-phospho-L-serine(out)</text>
        <dbReference type="Rhea" id="RHEA:38663"/>
        <dbReference type="ChEBI" id="CHEBI:57262"/>
    </reaction>
</comment>
<keyword evidence="15" id="KW-1185">Reference proteome</keyword>
<evidence type="ECO:0000256" key="7">
    <source>
        <dbReference type="ARBA" id="ARBA00023006"/>
    </source>
</evidence>
<feature type="compositionally biased region" description="Polar residues" evidence="13">
    <location>
        <begin position="387"/>
        <end position="402"/>
    </location>
</feature>
<dbReference type="GO" id="GO:0000422">
    <property type="term" value="P:autophagy of mitochondrion"/>
    <property type="evidence" value="ECO:0007669"/>
    <property type="project" value="TreeGrafter"/>
</dbReference>
<evidence type="ECO:0000256" key="3">
    <source>
        <dbReference type="ARBA" id="ARBA00009714"/>
    </source>
</evidence>